<organism evidence="2 3">
    <name type="scientific">Neoaquamicrobium microcysteis</name>
    <dbReference type="NCBI Taxonomy" id="2682781"/>
    <lineage>
        <taxon>Bacteria</taxon>
        <taxon>Pseudomonadati</taxon>
        <taxon>Pseudomonadota</taxon>
        <taxon>Alphaproteobacteria</taxon>
        <taxon>Hyphomicrobiales</taxon>
        <taxon>Phyllobacteriaceae</taxon>
        <taxon>Neoaquamicrobium</taxon>
    </lineage>
</organism>
<dbReference type="Proteomes" id="UP000323258">
    <property type="component" value="Unassembled WGS sequence"/>
</dbReference>
<dbReference type="InterPro" id="IPR036930">
    <property type="entry name" value="WGR_dom_sf"/>
</dbReference>
<dbReference type="CDD" id="cd07996">
    <property type="entry name" value="WGR_MMR_like"/>
    <property type="match status" value="1"/>
</dbReference>
<dbReference type="SMART" id="SM00773">
    <property type="entry name" value="WGR"/>
    <property type="match status" value="1"/>
</dbReference>
<dbReference type="EMBL" id="VSZS01000049">
    <property type="protein sequence ID" value="TYR36052.1"/>
    <property type="molecule type" value="Genomic_DNA"/>
</dbReference>
<dbReference type="RefSeq" id="WP_148912932.1">
    <property type="nucleotide sequence ID" value="NZ_VSZS01000049.1"/>
</dbReference>
<keyword evidence="3" id="KW-1185">Reference proteome</keyword>
<reference evidence="2 3" key="2">
    <citation type="submission" date="2019-09" db="EMBL/GenBank/DDBJ databases">
        <title>Mesorhizobium sp. MaA-C15 isolated from Microcystis aeruginosa.</title>
        <authorList>
            <person name="Jeong S.E."/>
            <person name="Jin H.M."/>
            <person name="Jeon C.O."/>
        </authorList>
    </citation>
    <scope>NUCLEOTIDE SEQUENCE [LARGE SCALE GENOMIC DNA]</scope>
    <source>
        <strain evidence="2 3">MaA-C15</strain>
    </source>
</reference>
<accession>A0A5D4H6Y6</accession>
<proteinExistence type="predicted"/>
<evidence type="ECO:0000313" key="2">
    <source>
        <dbReference type="EMBL" id="TYR36052.1"/>
    </source>
</evidence>
<dbReference type="InterPro" id="IPR049809">
    <property type="entry name" value="YehF/YfeS-like_WGR"/>
</dbReference>
<name>A0A5D4H6Y6_9HYPH</name>
<dbReference type="OrthoDB" id="5801306at2"/>
<evidence type="ECO:0000313" key="3">
    <source>
        <dbReference type="Proteomes" id="UP000323258"/>
    </source>
</evidence>
<sequence>MEEPRETPLYLERVDPNRNMARFYVISVQPTLFGELSLIRNWGRIGAAGRSKIETFPDMEGLTRATMRLERRKRRRGYVES</sequence>
<dbReference type="InterPro" id="IPR008893">
    <property type="entry name" value="WGR_domain"/>
</dbReference>
<reference evidence="2 3" key="1">
    <citation type="submission" date="2019-08" db="EMBL/GenBank/DDBJ databases">
        <authorList>
            <person name="Seo Y.L."/>
        </authorList>
    </citation>
    <scope>NUCLEOTIDE SEQUENCE [LARGE SCALE GENOMIC DNA]</scope>
    <source>
        <strain evidence="2 3">MaA-C15</strain>
    </source>
</reference>
<evidence type="ECO:0000259" key="1">
    <source>
        <dbReference type="PROSITE" id="PS51977"/>
    </source>
</evidence>
<protein>
    <submittedName>
        <fullName evidence="2">WGR domain-containing protein</fullName>
    </submittedName>
</protein>
<feature type="domain" description="WGR" evidence="1">
    <location>
        <begin position="1"/>
        <end position="81"/>
    </location>
</feature>
<dbReference type="Pfam" id="PF05406">
    <property type="entry name" value="WGR"/>
    <property type="match status" value="1"/>
</dbReference>
<dbReference type="PROSITE" id="PS51977">
    <property type="entry name" value="WGR"/>
    <property type="match status" value="1"/>
</dbReference>
<dbReference type="Gene3D" id="2.20.140.10">
    <property type="entry name" value="WGR domain"/>
    <property type="match status" value="1"/>
</dbReference>
<dbReference type="SUPFAM" id="SSF142921">
    <property type="entry name" value="WGR domain-like"/>
    <property type="match status" value="1"/>
</dbReference>
<comment type="caution">
    <text evidence="2">The sequence shown here is derived from an EMBL/GenBank/DDBJ whole genome shotgun (WGS) entry which is preliminary data.</text>
</comment>
<gene>
    <name evidence="2" type="ORF">FY036_01420</name>
</gene>
<dbReference type="AlphaFoldDB" id="A0A5D4H6Y6"/>